<dbReference type="Proteomes" id="UP000013201">
    <property type="component" value="Unassembled WGS sequence"/>
</dbReference>
<reference evidence="2" key="2">
    <citation type="submission" date="2013-04" db="EMBL/GenBank/DDBJ databases">
        <title>Bisphenol A degrading Sphingobium sp. strain BiD32.</title>
        <authorList>
            <person name="Nielsen J.L."/>
            <person name="Zhou N.A."/>
            <person name="Kjeldal H."/>
        </authorList>
    </citation>
    <scope>NUCLEOTIDE SEQUENCE [LARGE SCALE GENOMIC DNA]</scope>
    <source>
        <strain evidence="2">BiD32</strain>
    </source>
</reference>
<evidence type="ECO:0000313" key="2">
    <source>
        <dbReference type="Proteomes" id="UP000013201"/>
    </source>
</evidence>
<dbReference type="EMBL" id="CAVK010000031">
    <property type="protein sequence ID" value="CCW16307.1"/>
    <property type="molecule type" value="Genomic_DNA"/>
</dbReference>
<proteinExistence type="predicted"/>
<reference evidence="1 2" key="1">
    <citation type="submission" date="2013-03" db="EMBL/GenBank/DDBJ databases">
        <authorList>
            <person name="Le V."/>
        </authorList>
    </citation>
    <scope>NUCLEOTIDE SEQUENCE [LARGE SCALE GENOMIC DNA]</scope>
    <source>
        <strain evidence="1 2">BiD32</strain>
    </source>
</reference>
<keyword evidence="2" id="KW-1185">Reference proteome</keyword>
<protein>
    <submittedName>
        <fullName evidence="1">Uncharacterized protein</fullName>
    </submittedName>
</protein>
<gene>
    <name evidence="1" type="ORF">EBBID32_6400</name>
</gene>
<sequence length="53" mass="5637">MRAIRPAKLAKAGANDALGRAHGATDTIIKVAWAGMVPPWTTTHLLRGTGREE</sequence>
<dbReference type="AlphaFoldDB" id="N1ML23"/>
<evidence type="ECO:0000313" key="1">
    <source>
        <dbReference type="EMBL" id="CCW16307.1"/>
    </source>
</evidence>
<organism evidence="1 2">
    <name type="scientific">Sphingobium indicum BiD32</name>
    <dbReference type="NCBI Taxonomy" id="1301087"/>
    <lineage>
        <taxon>Bacteria</taxon>
        <taxon>Pseudomonadati</taxon>
        <taxon>Pseudomonadota</taxon>
        <taxon>Alphaproteobacteria</taxon>
        <taxon>Sphingomonadales</taxon>
        <taxon>Sphingomonadaceae</taxon>
        <taxon>Sphingobium</taxon>
    </lineage>
</organism>
<accession>N1ML23</accession>
<name>N1ML23_9SPHN</name>
<comment type="caution">
    <text evidence="1">The sequence shown here is derived from an EMBL/GenBank/DDBJ whole genome shotgun (WGS) entry which is preliminary data.</text>
</comment>